<organism evidence="3 4">
    <name type="scientific">Euplotes crassus</name>
    <dbReference type="NCBI Taxonomy" id="5936"/>
    <lineage>
        <taxon>Eukaryota</taxon>
        <taxon>Sar</taxon>
        <taxon>Alveolata</taxon>
        <taxon>Ciliophora</taxon>
        <taxon>Intramacronucleata</taxon>
        <taxon>Spirotrichea</taxon>
        <taxon>Hypotrichia</taxon>
        <taxon>Euplotida</taxon>
        <taxon>Euplotidae</taxon>
        <taxon>Moneuplotes</taxon>
    </lineage>
</organism>
<keyword evidence="1" id="KW-0175">Coiled coil</keyword>
<evidence type="ECO:0008006" key="5">
    <source>
        <dbReference type="Google" id="ProtNLM"/>
    </source>
</evidence>
<evidence type="ECO:0000256" key="2">
    <source>
        <dbReference type="SAM" id="MobiDB-lite"/>
    </source>
</evidence>
<proteinExistence type="predicted"/>
<dbReference type="AlphaFoldDB" id="A0AAD1YAW7"/>
<evidence type="ECO:0000313" key="4">
    <source>
        <dbReference type="Proteomes" id="UP001295684"/>
    </source>
</evidence>
<reference evidence="3" key="1">
    <citation type="submission" date="2023-07" db="EMBL/GenBank/DDBJ databases">
        <authorList>
            <consortium name="AG Swart"/>
            <person name="Singh M."/>
            <person name="Singh A."/>
            <person name="Seah K."/>
            <person name="Emmerich C."/>
        </authorList>
    </citation>
    <scope>NUCLEOTIDE SEQUENCE</scope>
    <source>
        <strain evidence="3">DP1</strain>
    </source>
</reference>
<protein>
    <recommendedName>
        <fullName evidence="5">DUF4200 domain-containing protein</fullName>
    </recommendedName>
</protein>
<comment type="caution">
    <text evidence="3">The sequence shown here is derived from an EMBL/GenBank/DDBJ whole genome shotgun (WGS) entry which is preliminary data.</text>
</comment>
<feature type="region of interest" description="Disordered" evidence="2">
    <location>
        <begin position="334"/>
        <end position="384"/>
    </location>
</feature>
<accession>A0AAD1YAW7</accession>
<evidence type="ECO:0000313" key="3">
    <source>
        <dbReference type="EMBL" id="CAI2387693.1"/>
    </source>
</evidence>
<dbReference type="EMBL" id="CAMPGE010030183">
    <property type="protein sequence ID" value="CAI2387693.1"/>
    <property type="molecule type" value="Genomic_DNA"/>
</dbReference>
<evidence type="ECO:0000256" key="1">
    <source>
        <dbReference type="SAM" id="Coils"/>
    </source>
</evidence>
<feature type="compositionally biased region" description="Basic and acidic residues" evidence="2">
    <location>
        <begin position="358"/>
        <end position="372"/>
    </location>
</feature>
<feature type="coiled-coil region" evidence="1">
    <location>
        <begin position="449"/>
        <end position="508"/>
    </location>
</feature>
<dbReference type="Proteomes" id="UP001295684">
    <property type="component" value="Unassembled WGS sequence"/>
</dbReference>
<sequence>MKPPLSRSAHQPKRSGYQSQLQIMPKCKFPILGLEKPAAMNAKAVIKRQNFVDSNPFITCKNTEELLLHASLKRVGSASQTQLKKKLTTREGIIRKIKNLKALPDKPSKKLAKKLTKKPRNASSLPALKYKINVSDKAKLDIFDPDIINNPDQMESKMKKLLDQNSIESDTELASQFSCQSFVANPEARKIALQHIRQKKENIESSQDFVMNSRKILMKGISIHDKLEETRRLEEYILMEKEKLTESKRAFEDDKQRYKKYIENLGFKAEEIEKDVNKLTLDRNELKSTIKKLSDEIQQKYETGKIADQLEVHRTNKNFIKEIADFAKIKLEYESEKESEDDETESKINKSSKNLLEYPDKNSDRGSRRDRNSSILSPGMFITQGQQIEKARSNAIRMQKKLEEKVLEKEKEREESCFEIPFNSKTGGKFQSDKPSNLMDILTEIQESNLAMMNRIQEDDNNLEELQKSLKEEERYKLDEISTVTKNLEDVEQAMQSLKKREKQMIQNLNIKIKKTPQGEVYEFDEPKELSKTVTDKIKYIHSKVCKGRPPDDSKPIIDTLRLIELELLSVIGINKDFQQENPIKYEFILNEVRKKRKKERTDKIQPTALAEKEARDKRLLAKIKRSKVKVYKGRPQMFRAQRKKIIKKDTGIKQSQADIDYERFVGKRT</sequence>
<gene>
    <name evidence="3" type="ORF">ECRASSUSDP1_LOCUS29327</name>
</gene>
<feature type="coiled-coil region" evidence="1">
    <location>
        <begin position="269"/>
        <end position="303"/>
    </location>
</feature>
<keyword evidence="4" id="KW-1185">Reference proteome</keyword>
<feature type="coiled-coil region" evidence="1">
    <location>
        <begin position="388"/>
        <end position="415"/>
    </location>
</feature>
<name>A0AAD1YAW7_EUPCR</name>